<dbReference type="InterPro" id="IPR046945">
    <property type="entry name" value="RHMD-like"/>
</dbReference>
<evidence type="ECO:0000256" key="2">
    <source>
        <dbReference type="ARBA" id="ARBA00022723"/>
    </source>
</evidence>
<evidence type="ECO:0000313" key="4">
    <source>
        <dbReference type="EMBL" id="KMS75200.1"/>
    </source>
</evidence>
<comment type="caution">
    <text evidence="4">The sequence shown here is derived from an EMBL/GenBank/DDBJ whole genome shotgun (WGS) entry which is preliminary data.</text>
</comment>
<keyword evidence="2" id="KW-0479">Metal-binding</keyword>
<dbReference type="Gene3D" id="3.20.20.120">
    <property type="entry name" value="Enolase-like C-terminal domain"/>
    <property type="match status" value="1"/>
</dbReference>
<dbReference type="PANTHER" id="PTHR13794:SF58">
    <property type="entry name" value="MITOCHONDRIAL ENOLASE SUPERFAMILY MEMBER 1"/>
    <property type="match status" value="1"/>
</dbReference>
<organism evidence="4 5">
    <name type="scientific">Streptomyces viridochromogenes</name>
    <dbReference type="NCBI Taxonomy" id="1938"/>
    <lineage>
        <taxon>Bacteria</taxon>
        <taxon>Bacillati</taxon>
        <taxon>Actinomycetota</taxon>
        <taxon>Actinomycetes</taxon>
        <taxon>Kitasatosporales</taxon>
        <taxon>Streptomycetaceae</taxon>
        <taxon>Streptomyces</taxon>
    </lineage>
</organism>
<gene>
    <name evidence="4" type="ORF">ACM01_11200</name>
</gene>
<dbReference type="PANTHER" id="PTHR13794">
    <property type="entry name" value="ENOLASE SUPERFAMILY, MANDELATE RACEMASE"/>
    <property type="match status" value="1"/>
</dbReference>
<dbReference type="InterPro" id="IPR036849">
    <property type="entry name" value="Enolase-like_C_sf"/>
</dbReference>
<keyword evidence="3" id="KW-0460">Magnesium</keyword>
<dbReference type="GO" id="GO:0000287">
    <property type="term" value="F:magnesium ion binding"/>
    <property type="evidence" value="ECO:0007669"/>
    <property type="project" value="TreeGrafter"/>
</dbReference>
<sequence>MTADAHRITAVDTHLSMSDHLALSGTTDDRVIEYVDHLHEHFAAPVEIRDGHYAAPLTPGFSATVHAGSVGSLRCPDGAFRAADLAGVEDAV</sequence>
<dbReference type="EMBL" id="LFNT01000009">
    <property type="protein sequence ID" value="KMS75200.1"/>
    <property type="molecule type" value="Genomic_DNA"/>
</dbReference>
<protein>
    <submittedName>
        <fullName evidence="4">Uncharacterized protein</fullName>
    </submittedName>
</protein>
<dbReference type="GO" id="GO:0016052">
    <property type="term" value="P:carbohydrate catabolic process"/>
    <property type="evidence" value="ECO:0007669"/>
    <property type="project" value="TreeGrafter"/>
</dbReference>
<comment type="cofactor">
    <cofactor evidence="1">
        <name>Mg(2+)</name>
        <dbReference type="ChEBI" id="CHEBI:18420"/>
    </cofactor>
</comment>
<evidence type="ECO:0000256" key="3">
    <source>
        <dbReference type="ARBA" id="ARBA00022842"/>
    </source>
</evidence>
<dbReference type="Proteomes" id="UP000037432">
    <property type="component" value="Unassembled WGS sequence"/>
</dbReference>
<dbReference type="GO" id="GO:0016836">
    <property type="term" value="F:hydro-lyase activity"/>
    <property type="evidence" value="ECO:0007669"/>
    <property type="project" value="TreeGrafter"/>
</dbReference>
<dbReference type="AlphaFoldDB" id="A0A0J8CBH6"/>
<dbReference type="SUPFAM" id="SSF51604">
    <property type="entry name" value="Enolase C-terminal domain-like"/>
    <property type="match status" value="1"/>
</dbReference>
<dbReference type="PATRIC" id="fig|1938.3.peg.2234"/>
<evidence type="ECO:0000313" key="5">
    <source>
        <dbReference type="Proteomes" id="UP000037432"/>
    </source>
</evidence>
<name>A0A0J8CBH6_STRVR</name>
<evidence type="ECO:0000256" key="1">
    <source>
        <dbReference type="ARBA" id="ARBA00001946"/>
    </source>
</evidence>
<proteinExistence type="predicted"/>
<reference evidence="4 5" key="1">
    <citation type="submission" date="2015-06" db="EMBL/GenBank/DDBJ databases">
        <authorList>
            <person name="Ju K.-S."/>
            <person name="Doroghazi J.R."/>
            <person name="Metcalf W.W."/>
        </authorList>
    </citation>
    <scope>NUCLEOTIDE SEQUENCE [LARGE SCALE GENOMIC DNA]</scope>
    <source>
        <strain evidence="4 5">NRRL 3414</strain>
    </source>
</reference>
<accession>A0A0J8CBH6</accession>